<gene>
    <name evidence="5" type="ordered locus">KNP414_07065</name>
</gene>
<evidence type="ECO:0000259" key="4">
    <source>
        <dbReference type="Pfam" id="PF00294"/>
    </source>
</evidence>
<dbReference type="RefSeq" id="WP_013920719.1">
    <property type="nucleotide sequence ID" value="NC_015690.1"/>
</dbReference>
<evidence type="ECO:0000313" key="5">
    <source>
        <dbReference type="EMBL" id="AEI45577.1"/>
    </source>
</evidence>
<dbReference type="InterPro" id="IPR011611">
    <property type="entry name" value="PfkB_dom"/>
</dbReference>
<protein>
    <submittedName>
        <fullName evidence="5">Putative kinase</fullName>
    </submittedName>
</protein>
<dbReference type="NCBIfam" id="NF007321">
    <property type="entry name" value="PRK09813.1"/>
    <property type="match status" value="1"/>
</dbReference>
<proteinExistence type="inferred from homology"/>
<dbReference type="GO" id="GO:0016301">
    <property type="term" value="F:kinase activity"/>
    <property type="evidence" value="ECO:0007669"/>
    <property type="project" value="UniProtKB-KW"/>
</dbReference>
<dbReference type="PANTHER" id="PTHR43085">
    <property type="entry name" value="HEXOKINASE FAMILY MEMBER"/>
    <property type="match status" value="1"/>
</dbReference>
<keyword evidence="2" id="KW-0808">Transferase</keyword>
<dbReference type="SUPFAM" id="SSF53613">
    <property type="entry name" value="Ribokinase-like"/>
    <property type="match status" value="1"/>
</dbReference>
<dbReference type="Pfam" id="PF00294">
    <property type="entry name" value="PfkB"/>
    <property type="match status" value="2"/>
</dbReference>
<dbReference type="PROSITE" id="PS00584">
    <property type="entry name" value="PFKB_KINASES_2"/>
    <property type="match status" value="1"/>
</dbReference>
<dbReference type="Gene3D" id="3.40.1190.20">
    <property type="match status" value="1"/>
</dbReference>
<sequence length="260" mass="28368">MRIVTVGDNCMDVYGAGGKAYPGGNPVNVAVYLSGLGAESAYVGWVGTDAYGKMMIEAIRAKGVDTSRITRAEGRTAVTCVEMDGSERKLGDYDEGVNAQLRLTAEDLQFIQSYELVHSGIWGHAEEYFPLFKEKGLQTSFDFADRLNHELAASLPPHVDYPFFSYTQDDGYIRQWLKEVQGRGPKIAVATLGENGSLAYDGSRFYRCGVEQVNVVDTMGAGDSYIAGFLHALLRGLPVQECMEAGTRAAAKTIGYWGAW</sequence>
<organism evidence="5 6">
    <name type="scientific">Paenibacillus mucilaginosus (strain KNP414)</name>
    <dbReference type="NCBI Taxonomy" id="1036673"/>
    <lineage>
        <taxon>Bacteria</taxon>
        <taxon>Bacillati</taxon>
        <taxon>Bacillota</taxon>
        <taxon>Bacilli</taxon>
        <taxon>Bacillales</taxon>
        <taxon>Paenibacillaceae</taxon>
        <taxon>Paenibacillus</taxon>
    </lineage>
</organism>
<dbReference type="AlphaFoldDB" id="F8FKI4"/>
<name>F8FKI4_PAEMK</name>
<dbReference type="Proteomes" id="UP000006620">
    <property type="component" value="Chromosome"/>
</dbReference>
<dbReference type="InterPro" id="IPR002173">
    <property type="entry name" value="Carboh/pur_kinase_PfkB_CS"/>
</dbReference>
<dbReference type="KEGG" id="pms:KNP414_07065"/>
<reference evidence="5 6" key="2">
    <citation type="journal article" date="2013" name="Genome Announc.">
        <title>Genome Sequence of Growth-Improving Paenibacillus mucilaginosus Strain KNP414.</title>
        <authorList>
            <person name="Lu J.J."/>
            <person name="Wang J.F."/>
            <person name="Hu X.F."/>
        </authorList>
    </citation>
    <scope>NUCLEOTIDE SEQUENCE [LARGE SCALE GENOMIC DNA]</scope>
    <source>
        <strain evidence="5 6">KNP414</strain>
    </source>
</reference>
<comment type="similarity">
    <text evidence="1">Belongs to the carbohydrate kinase PfkB family.</text>
</comment>
<dbReference type="InterPro" id="IPR029056">
    <property type="entry name" value="Ribokinase-like"/>
</dbReference>
<evidence type="ECO:0000256" key="1">
    <source>
        <dbReference type="ARBA" id="ARBA00010688"/>
    </source>
</evidence>
<dbReference type="PATRIC" id="fig|1036673.3.peg.6594"/>
<dbReference type="EMBL" id="CP002869">
    <property type="protein sequence ID" value="AEI45577.1"/>
    <property type="molecule type" value="Genomic_DNA"/>
</dbReference>
<keyword evidence="3 5" id="KW-0418">Kinase</keyword>
<evidence type="ECO:0000313" key="6">
    <source>
        <dbReference type="Proteomes" id="UP000006620"/>
    </source>
</evidence>
<evidence type="ECO:0000256" key="2">
    <source>
        <dbReference type="ARBA" id="ARBA00022679"/>
    </source>
</evidence>
<dbReference type="InterPro" id="IPR050306">
    <property type="entry name" value="PfkB_Carbo_kinase"/>
</dbReference>
<feature type="domain" description="Carbohydrate kinase PfkB" evidence="4">
    <location>
        <begin position="16"/>
        <end position="118"/>
    </location>
</feature>
<dbReference type="PANTHER" id="PTHR43085:SF41">
    <property type="entry name" value="FRUCTOSELYSINE 6-KINASE"/>
    <property type="match status" value="1"/>
</dbReference>
<dbReference type="HOGENOM" id="CLU_027634_13_0_9"/>
<feature type="domain" description="Carbohydrate kinase PfkB" evidence="4">
    <location>
        <begin position="174"/>
        <end position="258"/>
    </location>
</feature>
<accession>F8FKI4</accession>
<reference evidence="6" key="1">
    <citation type="submission" date="2011-06" db="EMBL/GenBank/DDBJ databases">
        <title>Complete genome sequence of Paenibacillus mucilaginosus KNP414.</title>
        <authorList>
            <person name="Wang J."/>
            <person name="Hu S."/>
            <person name="Hu X."/>
            <person name="Zhang B."/>
            <person name="Dong D."/>
            <person name="Zhang S."/>
            <person name="Zhao K."/>
            <person name="Wu D."/>
        </authorList>
    </citation>
    <scope>NUCLEOTIDE SEQUENCE [LARGE SCALE GENOMIC DNA]</scope>
    <source>
        <strain evidence="6">KNP414</strain>
    </source>
</reference>
<evidence type="ECO:0000256" key="3">
    <source>
        <dbReference type="ARBA" id="ARBA00022777"/>
    </source>
</evidence>